<reference evidence="3" key="1">
    <citation type="journal article" date="2013" name="Science">
        <title>Gene transfer from bacteria and archaea facilitated evolution of an extremophilic eukaryote.</title>
        <authorList>
            <person name="Schonknecht G."/>
            <person name="Chen W.H."/>
            <person name="Ternes C.M."/>
            <person name="Barbier G.G."/>
            <person name="Shrestha R.P."/>
            <person name="Stanke M."/>
            <person name="Brautigam A."/>
            <person name="Baker B.J."/>
            <person name="Banfield J.F."/>
            <person name="Garavito R.M."/>
            <person name="Carr K."/>
            <person name="Wilkerson C."/>
            <person name="Rensing S.A."/>
            <person name="Gagneul D."/>
            <person name="Dickenson N.E."/>
            <person name="Oesterhelt C."/>
            <person name="Lercher M.J."/>
            <person name="Weber A.P."/>
        </authorList>
    </citation>
    <scope>NUCLEOTIDE SEQUENCE [LARGE SCALE GENOMIC DNA]</scope>
    <source>
        <strain evidence="3">074W</strain>
    </source>
</reference>
<dbReference type="KEGG" id="gsl:Gasu_18290"/>
<dbReference type="EMBL" id="KB454496">
    <property type="protein sequence ID" value="EME30811.1"/>
    <property type="molecule type" value="Genomic_DNA"/>
</dbReference>
<protein>
    <submittedName>
        <fullName evidence="2">Uncharacterized protein</fullName>
    </submittedName>
</protein>
<dbReference type="PROSITE" id="PS50935">
    <property type="entry name" value="SSB"/>
    <property type="match status" value="1"/>
</dbReference>
<dbReference type="OrthoDB" id="10491940at2759"/>
<dbReference type="GeneID" id="17089509"/>
<dbReference type="GO" id="GO:0003697">
    <property type="term" value="F:single-stranded DNA binding"/>
    <property type="evidence" value="ECO:0007669"/>
    <property type="project" value="InterPro"/>
</dbReference>
<dbReference type="Gramene" id="EME30811">
    <property type="protein sequence ID" value="EME30811"/>
    <property type="gene ID" value="Gasu_18290"/>
</dbReference>
<dbReference type="Proteomes" id="UP000030680">
    <property type="component" value="Unassembled WGS sequence"/>
</dbReference>
<keyword evidence="1" id="KW-0238">DNA-binding</keyword>
<evidence type="ECO:0000313" key="2">
    <source>
        <dbReference type="EMBL" id="EME30811.1"/>
    </source>
</evidence>
<proteinExistence type="predicted"/>
<dbReference type="AlphaFoldDB" id="M2W4Z7"/>
<name>M2W4Z7_GALSU</name>
<organism evidence="2 3">
    <name type="scientific">Galdieria sulphuraria</name>
    <name type="common">Red alga</name>
    <dbReference type="NCBI Taxonomy" id="130081"/>
    <lineage>
        <taxon>Eukaryota</taxon>
        <taxon>Rhodophyta</taxon>
        <taxon>Bangiophyceae</taxon>
        <taxon>Galdieriales</taxon>
        <taxon>Galdieriaceae</taxon>
        <taxon>Galdieria</taxon>
    </lineage>
</organism>
<dbReference type="RefSeq" id="XP_005707331.1">
    <property type="nucleotide sequence ID" value="XM_005707274.1"/>
</dbReference>
<evidence type="ECO:0000313" key="3">
    <source>
        <dbReference type="Proteomes" id="UP000030680"/>
    </source>
</evidence>
<dbReference type="InterPro" id="IPR000424">
    <property type="entry name" value="Primosome_PriB/ssb"/>
</dbReference>
<evidence type="ECO:0000256" key="1">
    <source>
        <dbReference type="PROSITE-ProRule" id="PRU00252"/>
    </source>
</evidence>
<keyword evidence="3" id="KW-1185">Reference proteome</keyword>
<sequence length="271" mass="31111">MDSCQACGFCTQITSRVCLGKPQFRVSKVKLALRNHKLVGKRIRRSFSTDPVENVTSGLSRDFPNQNHLRVAHTVSRKKISLVGYVKSKPLLSTLQTGQMMSSLSLKVHSIVLENKFPKLASESRKFPENFLLEFFGRVAYVVVRRVEEDCKIKVFGRLGVRKESGSFNEVAGSKPVLICSSFVLLESKKESDGREEEFQEIKEPSIILRKPEELCDASILFPEEHSMFSSSLQYRQDENLDNFEQYNRQEQDTRNDSLSDKDWSLWDNIF</sequence>
<accession>M2W4Z7</accession>
<gene>
    <name evidence="2" type="ORF">Gasu_18290</name>
</gene>